<dbReference type="Gene3D" id="3.10.450.50">
    <property type="match status" value="1"/>
</dbReference>
<dbReference type="SUPFAM" id="SSF54427">
    <property type="entry name" value="NTF2-like"/>
    <property type="match status" value="1"/>
</dbReference>
<dbReference type="AlphaFoldDB" id="A0A9W6SIX1"/>
<sequence>MSDPKALVREFLTRVRSGAHADEATDFMAPLVLAHQVVSEETVTIERTPAQYAGHVREMKAAYGDFGFEITELLADGDKVYARWRQTGNHLADDDGHRPTGAPLVEIASAVYRVADGRIVEYWIQIDREGLRVQLDRARAPRPALPASPGWRRTGHDSFITAALVDGLWWVLRLNCFPDHPLWTLFAGGRRWGDLEETPAGWTIPRVTDVPMESVDAADALAPVAGWVAYGSEVGMGCDNIYCCG</sequence>
<protein>
    <recommendedName>
        <fullName evidence="3">Polyketide cyclase</fullName>
    </recommendedName>
</protein>
<dbReference type="InterPro" id="IPR009959">
    <property type="entry name" value="Cyclase_SnoaL-like"/>
</dbReference>
<dbReference type="RefSeq" id="WP_285661818.1">
    <property type="nucleotide sequence ID" value="NZ_BSTX01000001.1"/>
</dbReference>
<name>A0A9W6SIX1_9ACTN</name>
<reference evidence="1" key="1">
    <citation type="submission" date="2023-03" db="EMBL/GenBank/DDBJ databases">
        <title>Actinorhabdospora filicis NBRC 111898.</title>
        <authorList>
            <person name="Ichikawa N."/>
            <person name="Sato H."/>
            <person name="Tonouchi N."/>
        </authorList>
    </citation>
    <scope>NUCLEOTIDE SEQUENCE</scope>
    <source>
        <strain evidence="1">NBRC 111898</strain>
    </source>
</reference>
<comment type="caution">
    <text evidence="1">The sequence shown here is derived from an EMBL/GenBank/DDBJ whole genome shotgun (WGS) entry which is preliminary data.</text>
</comment>
<proteinExistence type="predicted"/>
<dbReference type="Proteomes" id="UP001165079">
    <property type="component" value="Unassembled WGS sequence"/>
</dbReference>
<dbReference type="GO" id="GO:0030638">
    <property type="term" value="P:polyketide metabolic process"/>
    <property type="evidence" value="ECO:0007669"/>
    <property type="project" value="InterPro"/>
</dbReference>
<gene>
    <name evidence="1" type="ORF">Afil01_14590</name>
</gene>
<evidence type="ECO:0008006" key="3">
    <source>
        <dbReference type="Google" id="ProtNLM"/>
    </source>
</evidence>
<keyword evidence="2" id="KW-1185">Reference proteome</keyword>
<evidence type="ECO:0000313" key="1">
    <source>
        <dbReference type="EMBL" id="GLZ76652.1"/>
    </source>
</evidence>
<dbReference type="InterPro" id="IPR032710">
    <property type="entry name" value="NTF2-like_dom_sf"/>
</dbReference>
<dbReference type="EMBL" id="BSTX01000001">
    <property type="protein sequence ID" value="GLZ76652.1"/>
    <property type="molecule type" value="Genomic_DNA"/>
</dbReference>
<dbReference type="Pfam" id="PF07366">
    <property type="entry name" value="SnoaL"/>
    <property type="match status" value="1"/>
</dbReference>
<organism evidence="1 2">
    <name type="scientific">Actinorhabdospora filicis</name>
    <dbReference type="NCBI Taxonomy" id="1785913"/>
    <lineage>
        <taxon>Bacteria</taxon>
        <taxon>Bacillati</taxon>
        <taxon>Actinomycetota</taxon>
        <taxon>Actinomycetes</taxon>
        <taxon>Micromonosporales</taxon>
        <taxon>Micromonosporaceae</taxon>
        <taxon>Actinorhabdospora</taxon>
    </lineage>
</organism>
<accession>A0A9W6SIX1</accession>
<evidence type="ECO:0000313" key="2">
    <source>
        <dbReference type="Proteomes" id="UP001165079"/>
    </source>
</evidence>